<name>A0A7S0PRP9_9CHLO</name>
<feature type="region of interest" description="Disordered" evidence="1">
    <location>
        <begin position="109"/>
        <end position="139"/>
    </location>
</feature>
<feature type="compositionally biased region" description="Polar residues" evidence="1">
    <location>
        <begin position="50"/>
        <end position="59"/>
    </location>
</feature>
<proteinExistence type="predicted"/>
<reference evidence="4" key="1">
    <citation type="submission" date="2021-01" db="EMBL/GenBank/DDBJ databases">
        <authorList>
            <person name="Corre E."/>
            <person name="Pelletier E."/>
            <person name="Niang G."/>
            <person name="Scheremetjew M."/>
            <person name="Finn R."/>
            <person name="Kale V."/>
            <person name="Holt S."/>
            <person name="Cochrane G."/>
            <person name="Meng A."/>
            <person name="Brown T."/>
            <person name="Cohen L."/>
        </authorList>
    </citation>
    <scope>NUCLEOTIDE SEQUENCE</scope>
    <source>
        <strain evidence="4">Clade-D-RCC2572</strain>
    </source>
</reference>
<sequence length="538" mass="58205">MTSFAPATVRSRASSRALSSTLSSSSSAAASARRGAATVRTRAWWDTFGRKSSSNTATVESGEDGDGDAKASAMTVTTTTTTKIKAEDSLASLSALLGEDEAEAKARAEAEAADAKRAEAQAKERASKEQRSAREKAFKKGDAMTTRIQRLQAVFLDVPLGFLDSPFEKTFSGYDLSDDTKWFKLPQEVFDKVTGERFVVLDDDDAKEFKAVNGAVEEGKEIVRQPGEFQVPVIPYPFVAVPGSYVRLNLFEPRWLTLFSKLIPGTKNGAIDGFEDTDKAGFKLRGILEGVDGRKKINLNGSRVIDAYESGDRMFDIVPGYGRLPEDSFEQTNAFGAVYRGIDGRIAGVGTMMDICAHDVVVDGKLLAVVAKGQKRFKVLRVAQTEPYVIVDAVPIEDDAGADDAAAKKVDAVNAAGVMDVMTTLNKVDPYYMEAIGLTDFSKDDLKDMNEFDLANIMLYTHPTLALKLLAMTDATKRKDVVGAAAKGVLTSLNLGFTPRKSRLLFSFVNLGVLFGIGFVLLSLRQIIDGDASGFDNF</sequence>
<dbReference type="InterPro" id="IPR003111">
    <property type="entry name" value="Lon_prtase_N"/>
</dbReference>
<accession>A0A7S0PRP9</accession>
<dbReference type="AlphaFoldDB" id="A0A7S0PRP9"/>
<dbReference type="Pfam" id="PF02190">
    <property type="entry name" value="LON_substr_bdg"/>
    <property type="match status" value="1"/>
</dbReference>
<evidence type="ECO:0000313" key="4">
    <source>
        <dbReference type="EMBL" id="CAD8586722.1"/>
    </source>
</evidence>
<keyword evidence="2" id="KW-0812">Transmembrane</keyword>
<organism evidence="4">
    <name type="scientific">Ostreococcus mediterraneus</name>
    <dbReference type="NCBI Taxonomy" id="1486918"/>
    <lineage>
        <taxon>Eukaryota</taxon>
        <taxon>Viridiplantae</taxon>
        <taxon>Chlorophyta</taxon>
        <taxon>Mamiellophyceae</taxon>
        <taxon>Mamiellales</taxon>
        <taxon>Bathycoccaceae</taxon>
        <taxon>Ostreococcus</taxon>
    </lineage>
</organism>
<feature type="transmembrane region" description="Helical" evidence="2">
    <location>
        <begin position="504"/>
        <end position="524"/>
    </location>
</feature>
<evidence type="ECO:0000256" key="2">
    <source>
        <dbReference type="SAM" id="Phobius"/>
    </source>
</evidence>
<feature type="domain" description="Lon N-terminal" evidence="3">
    <location>
        <begin position="231"/>
        <end position="478"/>
    </location>
</feature>
<feature type="compositionally biased region" description="Low complexity" evidence="1">
    <location>
        <begin position="7"/>
        <end position="36"/>
    </location>
</feature>
<dbReference type="EMBL" id="HBEW01007201">
    <property type="protein sequence ID" value="CAD8586722.1"/>
    <property type="molecule type" value="Transcribed_RNA"/>
</dbReference>
<dbReference type="InterPro" id="IPR046336">
    <property type="entry name" value="Lon_prtase_N_sf"/>
</dbReference>
<evidence type="ECO:0000259" key="3">
    <source>
        <dbReference type="Pfam" id="PF02190"/>
    </source>
</evidence>
<gene>
    <name evidence="4" type="ORF">OMED0929_LOCUS6085</name>
</gene>
<dbReference type="SUPFAM" id="SSF88697">
    <property type="entry name" value="PUA domain-like"/>
    <property type="match status" value="1"/>
</dbReference>
<feature type="region of interest" description="Disordered" evidence="1">
    <location>
        <begin position="50"/>
        <end position="73"/>
    </location>
</feature>
<keyword evidence="2" id="KW-1133">Transmembrane helix</keyword>
<dbReference type="Gene3D" id="2.30.130.40">
    <property type="entry name" value="LON domain-like"/>
    <property type="match status" value="1"/>
</dbReference>
<dbReference type="InterPro" id="IPR015947">
    <property type="entry name" value="PUA-like_sf"/>
</dbReference>
<protein>
    <recommendedName>
        <fullName evidence="3">Lon N-terminal domain-containing protein</fullName>
    </recommendedName>
</protein>
<keyword evidence="2" id="KW-0472">Membrane</keyword>
<feature type="region of interest" description="Disordered" evidence="1">
    <location>
        <begin position="1"/>
        <end position="36"/>
    </location>
</feature>
<dbReference type="PANTHER" id="PTHR46732:SF8">
    <property type="entry name" value="ATP-DEPENDENT PROTEASE LA (LON) DOMAIN PROTEIN"/>
    <property type="match status" value="1"/>
</dbReference>
<evidence type="ECO:0000256" key="1">
    <source>
        <dbReference type="SAM" id="MobiDB-lite"/>
    </source>
</evidence>
<dbReference type="PANTHER" id="PTHR46732">
    <property type="entry name" value="ATP-DEPENDENT PROTEASE LA (LON) DOMAIN PROTEIN"/>
    <property type="match status" value="1"/>
</dbReference>